<dbReference type="eggNOG" id="COG0661">
    <property type="taxonomic scope" value="Bacteria"/>
</dbReference>
<keyword evidence="4" id="KW-0067">ATP-binding</keyword>
<evidence type="ECO:0000256" key="1">
    <source>
        <dbReference type="ARBA" id="ARBA00009670"/>
    </source>
</evidence>
<protein>
    <recommendedName>
        <fullName evidence="5">ABC1 atypical kinase-like domain-containing protein</fullName>
    </recommendedName>
</protein>
<evidence type="ECO:0000256" key="4">
    <source>
        <dbReference type="ARBA" id="ARBA00022840"/>
    </source>
</evidence>
<dbReference type="InterPro" id="IPR011009">
    <property type="entry name" value="Kinase-like_dom_sf"/>
</dbReference>
<evidence type="ECO:0000256" key="3">
    <source>
        <dbReference type="ARBA" id="ARBA00022741"/>
    </source>
</evidence>
<dbReference type="PANTHER" id="PTHR43851">
    <property type="match status" value="1"/>
</dbReference>
<dbReference type="Pfam" id="PF03109">
    <property type="entry name" value="ABC1"/>
    <property type="match status" value="1"/>
</dbReference>
<comment type="similarity">
    <text evidence="1">Belongs to the protein kinase superfamily. ADCK protein kinase family.</text>
</comment>
<keyword evidence="3" id="KW-0547">Nucleotide-binding</keyword>
<feature type="domain" description="ABC1 atypical kinase-like" evidence="5">
    <location>
        <begin position="121"/>
        <end position="336"/>
    </location>
</feature>
<dbReference type="SUPFAM" id="SSF56112">
    <property type="entry name" value="Protein kinase-like (PK-like)"/>
    <property type="match status" value="1"/>
</dbReference>
<dbReference type="PANTHER" id="PTHR43851:SF3">
    <property type="entry name" value="COENZYME Q8"/>
    <property type="match status" value="1"/>
</dbReference>
<keyword evidence="2" id="KW-0808">Transferase</keyword>
<proteinExistence type="inferred from homology"/>
<dbReference type="CDD" id="cd13970">
    <property type="entry name" value="ABC1_ADCK3"/>
    <property type="match status" value="1"/>
</dbReference>
<dbReference type="EMBL" id="BAED01000059">
    <property type="protein sequence ID" value="GAB06732.1"/>
    <property type="molecule type" value="Genomic_DNA"/>
</dbReference>
<dbReference type="Proteomes" id="UP000006023">
    <property type="component" value="Unassembled WGS sequence"/>
</dbReference>
<dbReference type="InterPro" id="IPR034646">
    <property type="entry name" value="ADCK3_dom"/>
</dbReference>
<dbReference type="AlphaFoldDB" id="G7GT07"/>
<keyword evidence="7" id="KW-1185">Reference proteome</keyword>
<evidence type="ECO:0000259" key="5">
    <source>
        <dbReference type="Pfam" id="PF03109"/>
    </source>
</evidence>
<gene>
    <name evidence="6" type="ORF">GOAMR_59_00320</name>
</gene>
<dbReference type="InterPro" id="IPR004147">
    <property type="entry name" value="ABC1_dom"/>
</dbReference>
<evidence type="ECO:0000313" key="7">
    <source>
        <dbReference type="Proteomes" id="UP000006023"/>
    </source>
</evidence>
<dbReference type="InterPro" id="IPR051409">
    <property type="entry name" value="Atypical_kinase_ADCK"/>
</dbReference>
<dbReference type="GO" id="GO:0005524">
    <property type="term" value="F:ATP binding"/>
    <property type="evidence" value="ECO:0007669"/>
    <property type="project" value="UniProtKB-KW"/>
</dbReference>
<accession>G7GT07</accession>
<evidence type="ECO:0000256" key="2">
    <source>
        <dbReference type="ARBA" id="ARBA00022679"/>
    </source>
</evidence>
<dbReference type="GO" id="GO:0016740">
    <property type="term" value="F:transferase activity"/>
    <property type="evidence" value="ECO:0007669"/>
    <property type="project" value="UniProtKB-KW"/>
</dbReference>
<comment type="caution">
    <text evidence="6">The sequence shown here is derived from an EMBL/GenBank/DDBJ whole genome shotgun (WGS) entry which is preliminary data.</text>
</comment>
<reference evidence="6 7" key="1">
    <citation type="submission" date="2011-11" db="EMBL/GenBank/DDBJ databases">
        <title>Whole genome shotgun sequence of Gordonia amarae NBRC 15530.</title>
        <authorList>
            <person name="Takarada H."/>
            <person name="Hosoyama A."/>
            <person name="Tsuchikane K."/>
            <person name="Katsumata H."/>
            <person name="Yamazaki S."/>
            <person name="Fujita N."/>
        </authorList>
    </citation>
    <scope>NUCLEOTIDE SEQUENCE [LARGE SCALE GENOMIC DNA]</scope>
    <source>
        <strain evidence="6 7">NBRC 15530</strain>
    </source>
</reference>
<dbReference type="STRING" id="1075090.GOAMR_59_00320"/>
<name>G7GT07_9ACTN</name>
<sequence length="466" mass="50883">MRVPHGNARFLRSPAFGVGYSRCGERKRMSEITRGSGRRNAKLAALPIGMAGRAAAGLGKRIAGKDKDTVNQELMEKAAEQLFAVLGELKGGAMKVGQALSIMEAAIPEEFGEPFREALTKLQAEAPPLPAAKVHQVLDRQLGTKWRGRFREFSDTPAAAASIGQVHKAIWSDGREVAVKIQYPGADHALKADLKTLSRMSGLMQRMSPGTDVKSMMDELIDRTEAELDYLGEADNQRAFAKAFAGDPDFVIPKVIASAPKVIVSEWLDGTPLSRIISTGDQATRNDAAAKLATFEFSSPVRVGLLHGDPHPGNFFLTDDGRFGVLDFGAVGHFPDGLPPDVGPILRLARDKQYDELKALMVKADFILPNHVNKVSAADIETYLMPYVDPLYSESFHFTRKWLQRAAGKATDIRGDVYKTSRHLNVPKQYVMVFRVLAGCVGIAAQMDAEAPYRSILEKWVPGVAD</sequence>
<organism evidence="6 7">
    <name type="scientific">Gordonia amarae NBRC 15530</name>
    <dbReference type="NCBI Taxonomy" id="1075090"/>
    <lineage>
        <taxon>Bacteria</taxon>
        <taxon>Bacillati</taxon>
        <taxon>Actinomycetota</taxon>
        <taxon>Actinomycetes</taxon>
        <taxon>Mycobacteriales</taxon>
        <taxon>Gordoniaceae</taxon>
        <taxon>Gordonia</taxon>
    </lineage>
</organism>
<evidence type="ECO:0000313" key="6">
    <source>
        <dbReference type="EMBL" id="GAB06732.1"/>
    </source>
</evidence>